<evidence type="ECO:0000259" key="16">
    <source>
        <dbReference type="PROSITE" id="PS50011"/>
    </source>
</evidence>
<feature type="binding site" evidence="11">
    <location>
        <position position="290"/>
    </location>
    <ligand>
        <name>ATP</name>
        <dbReference type="ChEBI" id="CHEBI:30616"/>
    </ligand>
</feature>
<evidence type="ECO:0000256" key="13">
    <source>
        <dbReference type="SAM" id="MobiDB-lite"/>
    </source>
</evidence>
<keyword evidence="4 12" id="KW-0418">Kinase</keyword>
<evidence type="ECO:0000256" key="10">
    <source>
        <dbReference type="PROSITE-ProRule" id="PRU00192"/>
    </source>
</evidence>
<dbReference type="SMART" id="SM00219">
    <property type="entry name" value="TyrKc"/>
    <property type="match status" value="1"/>
</dbReference>
<dbReference type="InterPro" id="IPR020635">
    <property type="entry name" value="Tyr_kinase_cat_dom"/>
</dbReference>
<name>A0ABM0GNP0_SACKO</name>
<keyword evidence="17" id="KW-1185">Reference proteome</keyword>
<organism evidence="17 18">
    <name type="scientific">Saccoglossus kowalevskii</name>
    <name type="common">Acorn worm</name>
    <dbReference type="NCBI Taxonomy" id="10224"/>
    <lineage>
        <taxon>Eukaryota</taxon>
        <taxon>Metazoa</taxon>
        <taxon>Hemichordata</taxon>
        <taxon>Enteropneusta</taxon>
        <taxon>Harrimaniidae</taxon>
        <taxon>Saccoglossus</taxon>
    </lineage>
</organism>
<evidence type="ECO:0000256" key="3">
    <source>
        <dbReference type="ARBA" id="ARBA00022741"/>
    </source>
</evidence>
<sequence length="1111" mass="123180">MGQPQSKDKRSAAGSFGSQKSGKASKNKEPPPRSDRPCNVFAEHQENLHEAFIARPLPTHPKGESPRWGSKESLLTNPDDKDHFMVLYDFNGSGENQLCVSKGAHVQILTYNKSGEWVEARAKDGRTGWVPSSYVSPADSLEKHSWYHGRISRNAAEYLLSSGIDGSFLVRDSESSPGQLSISLRYEGRVYHYRISNASDGKVFVTPDSRFNTLPELVHHHSINADGLITTLHYPAPKRNKPTIYGLSPQPDDWEIERTEIVMKHKLGGGQYGEVYEAIWKKHNKTIAVKTLKEETMQVEEFLKEASVMKEIKHPNLVQLLGVCTREPPFYIITEFMPHGNLLDYLRENNEETLSAVTLMYMATQVASAMAYLEEKNFIHRDLAARNCLIGENHSVKVADFGLARLMTGDTYTAQAGAKFPIKWTAPESLAYNKFSIKSDVWAFGVLLWEIATYGMSPYPGVELTQVYEMLEKSYRMERPNGCPAEVYKLMKKCWKWNSSERPTFDEIHDDLNTMFQNSSIGEEVEKTKDNKPVPNIPSKVRGLQNEKRLALAPQDSGYRTSTNNSPLTNRRNENLRSSTSRSKHSSSRKKGPAPPERTTSYALKKDKEHFGNGEAQRDEGQGENIKQIFASIDQELNSCMNLAGNTSTESKCASQESGISSSIGSVNAGDFGEAPGRYPQKALPLPITARRGYSLKKDAIKKCKSDTEKDLRGDILASSHMVRSTSSPAIRQRSMDSSSSASKDSPYAQRRSLDSSSGSECTPPEYRRGAKPIPTPRHKHSASTGDEENTQIPSPLGGRKMVSTPPPRFPSSSFDLPSHREEDESSLDAEENVQPKPRRSRSRKSSTESPQRSHRESKKSHSKKSSKKVESPEDWERAPPIFRPPSPPSGPPPPQVAPKPMVSSKPSPSSTKPAVPSNKPAITSPKPSRQVRSVTSPRHEKRSNKTVTSPTHSTDEEKQSPKHGKPLLPNCKPVLPVDSSNLLQSGVSVRASLRKRPSADLSEIGEVTKSTLTSLADTIENRLGTILKRGDYSQVIELCDATAVYVASCNKYVDSVSVLARFSFREAVSLLSSNLDHLRIKSTSGSPVELATLLSAVQNSIRDVNSIVQR</sequence>
<feature type="compositionally biased region" description="Basic and acidic residues" evidence="13">
    <location>
        <begin position="1"/>
        <end position="11"/>
    </location>
</feature>
<dbReference type="InterPro" id="IPR015015">
    <property type="entry name" value="F-actin-binding"/>
</dbReference>
<evidence type="ECO:0000256" key="7">
    <source>
        <dbReference type="ARBA" id="ARBA00023137"/>
    </source>
</evidence>
<dbReference type="InterPro" id="IPR000719">
    <property type="entry name" value="Prot_kinase_dom"/>
</dbReference>
<feature type="compositionally biased region" description="Low complexity" evidence="13">
    <location>
        <begin position="899"/>
        <end position="918"/>
    </location>
</feature>
<dbReference type="Proteomes" id="UP000694865">
    <property type="component" value="Unplaced"/>
</dbReference>
<dbReference type="InterPro" id="IPR000980">
    <property type="entry name" value="SH2"/>
</dbReference>
<dbReference type="PROSITE" id="PS50001">
    <property type="entry name" value="SH2"/>
    <property type="match status" value="1"/>
</dbReference>
<dbReference type="SUPFAM" id="SSF55550">
    <property type="entry name" value="SH2 domain"/>
    <property type="match status" value="1"/>
</dbReference>
<feature type="compositionally biased region" description="Basic and acidic residues" evidence="13">
    <location>
        <begin position="604"/>
        <end position="621"/>
    </location>
</feature>
<dbReference type="Gene3D" id="2.30.30.40">
    <property type="entry name" value="SH3 Domains"/>
    <property type="match status" value="1"/>
</dbReference>
<dbReference type="Gene3D" id="1.20.120.330">
    <property type="entry name" value="Nucleotidyltransferases domain 2"/>
    <property type="match status" value="1"/>
</dbReference>
<dbReference type="GeneID" id="100374571"/>
<feature type="domain" description="SH3" evidence="15">
    <location>
        <begin position="79"/>
        <end position="140"/>
    </location>
</feature>
<feature type="compositionally biased region" description="Polar residues" evidence="13">
    <location>
        <begin position="926"/>
        <end position="937"/>
    </location>
</feature>
<dbReference type="InterPro" id="IPR035837">
    <property type="entry name" value="ABL_SH2"/>
</dbReference>
<evidence type="ECO:0000256" key="12">
    <source>
        <dbReference type="RuleBase" id="RU362096"/>
    </source>
</evidence>
<dbReference type="Gene3D" id="3.30.200.20">
    <property type="entry name" value="Phosphorylase Kinase, domain 1"/>
    <property type="match status" value="1"/>
</dbReference>
<evidence type="ECO:0000256" key="4">
    <source>
        <dbReference type="ARBA" id="ARBA00022777"/>
    </source>
</evidence>
<comment type="catalytic activity">
    <reaction evidence="8 12">
        <text>L-tyrosyl-[protein] + ATP = O-phospho-L-tyrosyl-[protein] + ADP + H(+)</text>
        <dbReference type="Rhea" id="RHEA:10596"/>
        <dbReference type="Rhea" id="RHEA-COMP:10136"/>
        <dbReference type="Rhea" id="RHEA-COMP:20101"/>
        <dbReference type="ChEBI" id="CHEBI:15378"/>
        <dbReference type="ChEBI" id="CHEBI:30616"/>
        <dbReference type="ChEBI" id="CHEBI:46858"/>
        <dbReference type="ChEBI" id="CHEBI:61978"/>
        <dbReference type="ChEBI" id="CHEBI:456216"/>
        <dbReference type="EC" id="2.7.10.2"/>
    </reaction>
</comment>
<evidence type="ECO:0000256" key="1">
    <source>
        <dbReference type="ARBA" id="ARBA00022443"/>
    </source>
</evidence>
<evidence type="ECO:0000256" key="11">
    <source>
        <dbReference type="PROSITE-ProRule" id="PRU10141"/>
    </source>
</evidence>
<dbReference type="Gene3D" id="1.10.510.10">
    <property type="entry name" value="Transferase(Phosphotransferase) domain 1"/>
    <property type="match status" value="1"/>
</dbReference>
<dbReference type="InterPro" id="IPR001245">
    <property type="entry name" value="Ser-Thr/Tyr_kinase_cat_dom"/>
</dbReference>
<dbReference type="InterPro" id="IPR017441">
    <property type="entry name" value="Protein_kinase_ATP_BS"/>
</dbReference>
<keyword evidence="7 12" id="KW-0829">Tyrosine-protein kinase</keyword>
<dbReference type="PRINTS" id="PR00109">
    <property type="entry name" value="TYRKINASE"/>
</dbReference>
<dbReference type="PROSITE" id="PS00107">
    <property type="entry name" value="PROTEIN_KINASE_ATP"/>
    <property type="match status" value="1"/>
</dbReference>
<evidence type="ECO:0000256" key="9">
    <source>
        <dbReference type="PROSITE-ProRule" id="PRU00191"/>
    </source>
</evidence>
<proteinExistence type="inferred from homology"/>
<keyword evidence="2 12" id="KW-0808">Transferase</keyword>
<feature type="compositionally biased region" description="Basic and acidic residues" evidence="13">
    <location>
        <begin position="703"/>
        <end position="714"/>
    </location>
</feature>
<dbReference type="PROSITE" id="PS00109">
    <property type="entry name" value="PROTEIN_KINASE_TYR"/>
    <property type="match status" value="1"/>
</dbReference>
<dbReference type="SUPFAM" id="SSF50044">
    <property type="entry name" value="SH3-domain"/>
    <property type="match status" value="1"/>
</dbReference>
<dbReference type="CDD" id="cd05052">
    <property type="entry name" value="PTKc_Abl"/>
    <property type="match status" value="1"/>
</dbReference>
<dbReference type="Gene3D" id="3.30.505.10">
    <property type="entry name" value="SH2 domain"/>
    <property type="match status" value="1"/>
</dbReference>
<keyword evidence="1 10" id="KW-0728">SH3 domain</keyword>
<dbReference type="PROSITE" id="PS50002">
    <property type="entry name" value="SH3"/>
    <property type="match status" value="1"/>
</dbReference>
<dbReference type="CDD" id="cd09935">
    <property type="entry name" value="SH2_ABL"/>
    <property type="match status" value="1"/>
</dbReference>
<feature type="compositionally biased region" description="Basic residues" evidence="13">
    <location>
        <begin position="856"/>
        <end position="867"/>
    </location>
</feature>
<dbReference type="PROSITE" id="PS50011">
    <property type="entry name" value="PROTEIN_KINASE_DOM"/>
    <property type="match status" value="1"/>
</dbReference>
<evidence type="ECO:0000256" key="2">
    <source>
        <dbReference type="ARBA" id="ARBA00022679"/>
    </source>
</evidence>
<dbReference type="GO" id="GO:0016301">
    <property type="term" value="F:kinase activity"/>
    <property type="evidence" value="ECO:0007669"/>
    <property type="project" value="UniProtKB-KW"/>
</dbReference>
<feature type="compositionally biased region" description="Basic and acidic residues" evidence="13">
    <location>
        <begin position="868"/>
        <end position="878"/>
    </location>
</feature>
<protein>
    <recommendedName>
        <fullName evidence="12">Tyrosine-protein kinase</fullName>
        <ecNumber evidence="12">2.7.10.2</ecNumber>
    </recommendedName>
</protein>
<dbReference type="InterPro" id="IPR036860">
    <property type="entry name" value="SH2_dom_sf"/>
</dbReference>
<feature type="compositionally biased region" description="Polar residues" evidence="13">
    <location>
        <begin position="558"/>
        <end position="570"/>
    </location>
</feature>
<evidence type="ECO:0000256" key="8">
    <source>
        <dbReference type="ARBA" id="ARBA00051245"/>
    </source>
</evidence>
<feature type="compositionally biased region" description="Pro residues" evidence="13">
    <location>
        <begin position="882"/>
        <end position="898"/>
    </location>
</feature>
<evidence type="ECO:0000256" key="6">
    <source>
        <dbReference type="ARBA" id="ARBA00022999"/>
    </source>
</evidence>
<dbReference type="Pfam" id="PF07714">
    <property type="entry name" value="PK_Tyr_Ser-Thr"/>
    <property type="match status" value="1"/>
</dbReference>
<dbReference type="CDD" id="cd11850">
    <property type="entry name" value="SH3_Abl"/>
    <property type="match status" value="1"/>
</dbReference>
<dbReference type="Pfam" id="PF08919">
    <property type="entry name" value="F_actin_bind"/>
    <property type="match status" value="1"/>
</dbReference>
<dbReference type="Pfam" id="PF00018">
    <property type="entry name" value="SH3_1"/>
    <property type="match status" value="1"/>
</dbReference>
<dbReference type="InterPro" id="IPR001452">
    <property type="entry name" value="SH3_domain"/>
</dbReference>
<comment type="similarity">
    <text evidence="12">Belongs to the protein kinase superfamily. Tyr protein kinase family.</text>
</comment>
<feature type="region of interest" description="Disordered" evidence="13">
    <location>
        <begin position="522"/>
        <end position="622"/>
    </location>
</feature>
<dbReference type="SMART" id="SM00326">
    <property type="entry name" value="SH3"/>
    <property type="match status" value="1"/>
</dbReference>
<evidence type="ECO:0000259" key="14">
    <source>
        <dbReference type="PROSITE" id="PS50001"/>
    </source>
</evidence>
<evidence type="ECO:0000313" key="18">
    <source>
        <dbReference type="RefSeq" id="XP_002733964.1"/>
    </source>
</evidence>
<dbReference type="SMART" id="SM00252">
    <property type="entry name" value="SH2"/>
    <property type="match status" value="1"/>
</dbReference>
<feature type="domain" description="Protein kinase" evidence="16">
    <location>
        <begin position="261"/>
        <end position="516"/>
    </location>
</feature>
<dbReference type="SMART" id="SM00808">
    <property type="entry name" value="FABD"/>
    <property type="match status" value="1"/>
</dbReference>
<dbReference type="EC" id="2.7.10.2" evidence="12"/>
<keyword evidence="5 11" id="KW-0067">ATP-binding</keyword>
<evidence type="ECO:0000313" key="17">
    <source>
        <dbReference type="Proteomes" id="UP000694865"/>
    </source>
</evidence>
<dbReference type="PRINTS" id="PR00401">
    <property type="entry name" value="SH2DOMAIN"/>
</dbReference>
<dbReference type="InterPro" id="IPR036028">
    <property type="entry name" value="SH3-like_dom_sf"/>
</dbReference>
<feature type="compositionally biased region" description="Basic residues" evidence="13">
    <location>
        <begin position="582"/>
        <end position="592"/>
    </location>
</feature>
<evidence type="ECO:0000259" key="15">
    <source>
        <dbReference type="PROSITE" id="PS50002"/>
    </source>
</evidence>
<feature type="compositionally biased region" description="Low complexity" evidence="13">
    <location>
        <begin position="736"/>
        <end position="746"/>
    </location>
</feature>
<reference evidence="18" key="1">
    <citation type="submission" date="2025-08" db="UniProtKB">
        <authorList>
            <consortium name="RefSeq"/>
        </authorList>
    </citation>
    <scope>IDENTIFICATION</scope>
    <source>
        <tissue evidence="18">Testes</tissue>
    </source>
</reference>
<keyword evidence="3 11" id="KW-0547">Nucleotide-binding</keyword>
<accession>A0ABM0GNP0</accession>
<keyword evidence="6 9" id="KW-0727">SH2 domain</keyword>
<dbReference type="Pfam" id="PF00017">
    <property type="entry name" value="SH2"/>
    <property type="match status" value="1"/>
</dbReference>
<feature type="compositionally biased region" description="Basic and acidic residues" evidence="13">
    <location>
        <begin position="26"/>
        <end position="36"/>
    </location>
</feature>
<feature type="domain" description="SH2" evidence="14">
    <location>
        <begin position="146"/>
        <end position="236"/>
    </location>
</feature>
<feature type="region of interest" description="Disordered" evidence="13">
    <location>
        <begin position="52"/>
        <end position="75"/>
    </location>
</feature>
<evidence type="ECO:0000256" key="5">
    <source>
        <dbReference type="ARBA" id="ARBA00022840"/>
    </source>
</evidence>
<dbReference type="InterPro" id="IPR050198">
    <property type="entry name" value="Non-receptor_tyrosine_kinases"/>
</dbReference>
<dbReference type="InterPro" id="IPR011009">
    <property type="entry name" value="Kinase-like_dom_sf"/>
</dbReference>
<dbReference type="PANTHER" id="PTHR24418">
    <property type="entry name" value="TYROSINE-PROTEIN KINASE"/>
    <property type="match status" value="1"/>
</dbReference>
<dbReference type="RefSeq" id="XP_002733964.1">
    <property type="nucleotide sequence ID" value="XM_002733918.2"/>
</dbReference>
<feature type="region of interest" description="Disordered" evidence="13">
    <location>
        <begin position="1"/>
        <end position="40"/>
    </location>
</feature>
<feature type="region of interest" description="Disordered" evidence="13">
    <location>
        <begin position="703"/>
        <end position="974"/>
    </location>
</feature>
<dbReference type="SUPFAM" id="SSF56112">
    <property type="entry name" value="Protein kinase-like (PK-like)"/>
    <property type="match status" value="1"/>
</dbReference>
<gene>
    <name evidence="18" type="primary">ABL2</name>
</gene>
<dbReference type="InterPro" id="IPR008266">
    <property type="entry name" value="Tyr_kinase_AS"/>
</dbReference>